<feature type="region of interest" description="Disordered" evidence="1">
    <location>
        <begin position="76"/>
        <end position="97"/>
    </location>
</feature>
<protein>
    <submittedName>
        <fullName evidence="2">Uncharacterized protein</fullName>
    </submittedName>
</protein>
<feature type="compositionally biased region" description="Acidic residues" evidence="1">
    <location>
        <begin position="374"/>
        <end position="388"/>
    </location>
</feature>
<dbReference type="EMBL" id="JAHFXF010000491">
    <property type="protein sequence ID" value="KAG9686797.1"/>
    <property type="molecule type" value="Genomic_DNA"/>
</dbReference>
<comment type="caution">
    <text evidence="2">The sequence shown here is derived from an EMBL/GenBank/DDBJ whole genome shotgun (WGS) entry which is preliminary data.</text>
</comment>
<accession>A0A9P8EBW6</accession>
<evidence type="ECO:0000313" key="2">
    <source>
        <dbReference type="EMBL" id="KAG9686797.1"/>
    </source>
</evidence>
<gene>
    <name evidence="2" type="ORF">KCU76_g10769</name>
</gene>
<reference evidence="2" key="1">
    <citation type="journal article" date="2021" name="J Fungi (Basel)">
        <title>Virulence traits and population genomics of the black yeast Aureobasidium melanogenum.</title>
        <authorList>
            <person name="Cernosa A."/>
            <person name="Sun X."/>
            <person name="Gostincar C."/>
            <person name="Fang C."/>
            <person name="Gunde-Cimerman N."/>
            <person name="Song Z."/>
        </authorList>
    </citation>
    <scope>NUCLEOTIDE SEQUENCE</scope>
    <source>
        <strain evidence="2">EXF-9911</strain>
    </source>
</reference>
<evidence type="ECO:0000313" key="3">
    <source>
        <dbReference type="Proteomes" id="UP000779574"/>
    </source>
</evidence>
<feature type="compositionally biased region" description="Basic and acidic residues" evidence="1">
    <location>
        <begin position="7"/>
        <end position="23"/>
    </location>
</feature>
<organism evidence="2 3">
    <name type="scientific">Aureobasidium melanogenum</name>
    <name type="common">Aureobasidium pullulans var. melanogenum</name>
    <dbReference type="NCBI Taxonomy" id="46634"/>
    <lineage>
        <taxon>Eukaryota</taxon>
        <taxon>Fungi</taxon>
        <taxon>Dikarya</taxon>
        <taxon>Ascomycota</taxon>
        <taxon>Pezizomycotina</taxon>
        <taxon>Dothideomycetes</taxon>
        <taxon>Dothideomycetidae</taxon>
        <taxon>Dothideales</taxon>
        <taxon>Saccotheciaceae</taxon>
        <taxon>Aureobasidium</taxon>
    </lineage>
</organism>
<sequence>MMTGQEDLNRSQERIPAKNHDEEAGLSSEDEASDIMDPRAIKGVRRNENDDDNELYYEPADMWLPSADVPPELRRAWAKSQKSQIRRSPSPPSSPLSEYEIVGVKKDLAVGFMLRFKKRGSKTFKWVPVHEASLAATHTWAKAKKERVEGQIKRSKKPKTMQDLQERLSLLEDLLEGEVVEPVKPKPPSPSGSDPDILPHNPFYPLPTPIKGYCDNAEHPSIILNHSTLVAACQSDKHVLNTGNTNASHHLVCTNCHDNPPIHRLTQHEYDHIIRDKGLFPLCLSCAERWCTRYGMSSEEDGTNCTCKERLPQWLCADCWVEFAKARSRARDDCEEYGCAKTKKDEDRKKGDDAISKSVRMCSGCQGLVVKHDDEDDDDYDDNDDDENTMSIPSDEAQEDR</sequence>
<feature type="region of interest" description="Disordered" evidence="1">
    <location>
        <begin position="370"/>
        <end position="401"/>
    </location>
</feature>
<dbReference type="OrthoDB" id="3905700at2759"/>
<dbReference type="Proteomes" id="UP000779574">
    <property type="component" value="Unassembled WGS sequence"/>
</dbReference>
<feature type="compositionally biased region" description="Basic and acidic residues" evidence="1">
    <location>
        <begin position="36"/>
        <end position="48"/>
    </location>
</feature>
<dbReference type="AlphaFoldDB" id="A0A9P8EBW6"/>
<feature type="region of interest" description="Disordered" evidence="1">
    <location>
        <begin position="1"/>
        <end position="53"/>
    </location>
</feature>
<evidence type="ECO:0000256" key="1">
    <source>
        <dbReference type="SAM" id="MobiDB-lite"/>
    </source>
</evidence>
<proteinExistence type="predicted"/>
<reference evidence="2" key="2">
    <citation type="submission" date="2021-08" db="EMBL/GenBank/DDBJ databases">
        <authorList>
            <person name="Gostincar C."/>
            <person name="Sun X."/>
            <person name="Song Z."/>
            <person name="Gunde-Cimerman N."/>
        </authorList>
    </citation>
    <scope>NUCLEOTIDE SEQUENCE</scope>
    <source>
        <strain evidence="2">EXF-9911</strain>
    </source>
</reference>
<name>A0A9P8EBW6_AURME</name>
<feature type="non-terminal residue" evidence="2">
    <location>
        <position position="401"/>
    </location>
</feature>